<proteinExistence type="predicted"/>
<sequence>MAIVIKEIIVRTTVEKVRTREELLTQEWKEQLKRDILEQLRWNNIGNNSGKGKR</sequence>
<reference evidence="1 2" key="1">
    <citation type="submission" date="2020-08" db="EMBL/GenBank/DDBJ databases">
        <title>Genomic Encyclopedia of Type Strains, Phase IV (KMG-IV): sequencing the most valuable type-strain genomes for metagenomic binning, comparative biology and taxonomic classification.</title>
        <authorList>
            <person name="Goeker M."/>
        </authorList>
    </citation>
    <scope>NUCLEOTIDE SEQUENCE [LARGE SCALE GENOMIC DNA]</scope>
    <source>
        <strain evidence="1 2">DSM 102983</strain>
    </source>
</reference>
<dbReference type="Proteomes" id="UP000533637">
    <property type="component" value="Unassembled WGS sequence"/>
</dbReference>
<keyword evidence="2" id="KW-1185">Reference proteome</keyword>
<comment type="caution">
    <text evidence="1">The sequence shown here is derived from an EMBL/GenBank/DDBJ whole genome shotgun (WGS) entry which is preliminary data.</text>
</comment>
<dbReference type="EMBL" id="JACHOC010000007">
    <property type="protein sequence ID" value="MBB4623621.1"/>
    <property type="molecule type" value="Genomic_DNA"/>
</dbReference>
<dbReference type="RefSeq" id="WP_183671638.1">
    <property type="nucleotide sequence ID" value="NZ_BMPB01000008.1"/>
</dbReference>
<evidence type="ECO:0000313" key="2">
    <source>
        <dbReference type="Proteomes" id="UP000533637"/>
    </source>
</evidence>
<evidence type="ECO:0008006" key="3">
    <source>
        <dbReference type="Google" id="ProtNLM"/>
    </source>
</evidence>
<gene>
    <name evidence="1" type="ORF">GGQ57_003537</name>
</gene>
<name>A0ABR6KQC3_9BACT</name>
<protein>
    <recommendedName>
        <fullName evidence="3">Anti-sigma factor</fullName>
    </recommendedName>
</protein>
<organism evidence="1 2">
    <name type="scientific">Parabacteroides faecis</name>
    <dbReference type="NCBI Taxonomy" id="1217282"/>
    <lineage>
        <taxon>Bacteria</taxon>
        <taxon>Pseudomonadati</taxon>
        <taxon>Bacteroidota</taxon>
        <taxon>Bacteroidia</taxon>
        <taxon>Bacteroidales</taxon>
        <taxon>Tannerellaceae</taxon>
        <taxon>Parabacteroides</taxon>
    </lineage>
</organism>
<accession>A0ABR6KQC3</accession>
<evidence type="ECO:0000313" key="1">
    <source>
        <dbReference type="EMBL" id="MBB4623621.1"/>
    </source>
</evidence>